<dbReference type="GO" id="GO:0015344">
    <property type="term" value="F:siderophore uptake transmembrane transporter activity"/>
    <property type="evidence" value="ECO:0007669"/>
    <property type="project" value="TreeGrafter"/>
</dbReference>
<dbReference type="PANTHER" id="PTHR32552">
    <property type="entry name" value="FERRICHROME IRON RECEPTOR-RELATED"/>
    <property type="match status" value="1"/>
</dbReference>
<dbReference type="Proteomes" id="UP000236220">
    <property type="component" value="Unassembled WGS sequence"/>
</dbReference>
<accession>A0A2K1PY62</accession>
<dbReference type="Pfam" id="PF07715">
    <property type="entry name" value="Plug"/>
    <property type="match status" value="1"/>
</dbReference>
<evidence type="ECO:0000256" key="4">
    <source>
        <dbReference type="ARBA" id="ARBA00022496"/>
    </source>
</evidence>
<keyword evidence="18" id="KW-0675">Receptor</keyword>
<keyword evidence="2 12" id="KW-0813">Transport</keyword>
<dbReference type="EMBL" id="NPZB01000002">
    <property type="protein sequence ID" value="PNS07732.1"/>
    <property type="molecule type" value="Genomic_DNA"/>
</dbReference>
<evidence type="ECO:0000256" key="12">
    <source>
        <dbReference type="PROSITE-ProRule" id="PRU01360"/>
    </source>
</evidence>
<dbReference type="InterPro" id="IPR000531">
    <property type="entry name" value="Beta-barrel_TonB"/>
</dbReference>
<feature type="chain" id="PRO_5014451631" evidence="15">
    <location>
        <begin position="26"/>
        <end position="738"/>
    </location>
</feature>
<feature type="domain" description="TonB-dependent receptor plug" evidence="17">
    <location>
        <begin position="69"/>
        <end position="179"/>
    </location>
</feature>
<dbReference type="PROSITE" id="PS52016">
    <property type="entry name" value="TONB_DEPENDENT_REC_3"/>
    <property type="match status" value="1"/>
</dbReference>
<evidence type="ECO:0000259" key="17">
    <source>
        <dbReference type="Pfam" id="PF07715"/>
    </source>
</evidence>
<keyword evidence="19" id="KW-1185">Reference proteome</keyword>
<evidence type="ECO:0000256" key="3">
    <source>
        <dbReference type="ARBA" id="ARBA00022452"/>
    </source>
</evidence>
<keyword evidence="8" id="KW-0406">Ion transport</keyword>
<dbReference type="Gene3D" id="2.170.130.10">
    <property type="entry name" value="TonB-dependent receptor, plug domain"/>
    <property type="match status" value="1"/>
</dbReference>
<keyword evidence="3 12" id="KW-1134">Transmembrane beta strand</keyword>
<keyword evidence="11 12" id="KW-0998">Cell outer membrane</keyword>
<keyword evidence="10 12" id="KW-0472">Membrane</keyword>
<dbReference type="InterPro" id="IPR039426">
    <property type="entry name" value="TonB-dep_rcpt-like"/>
</dbReference>
<evidence type="ECO:0000256" key="5">
    <source>
        <dbReference type="ARBA" id="ARBA00022692"/>
    </source>
</evidence>
<dbReference type="AlphaFoldDB" id="A0A2K1PY62"/>
<dbReference type="Gene3D" id="2.40.170.20">
    <property type="entry name" value="TonB-dependent receptor, beta-barrel domain"/>
    <property type="match status" value="1"/>
</dbReference>
<evidence type="ECO:0000256" key="11">
    <source>
        <dbReference type="ARBA" id="ARBA00023237"/>
    </source>
</evidence>
<evidence type="ECO:0000256" key="10">
    <source>
        <dbReference type="ARBA" id="ARBA00023136"/>
    </source>
</evidence>
<reference evidence="18 19" key="1">
    <citation type="submission" date="2017-08" db="EMBL/GenBank/DDBJ databases">
        <title>Lysobacter sylvestris genome.</title>
        <authorList>
            <person name="Zhang D.-C."/>
            <person name="Albuquerque L."/>
            <person name="Franca L."/>
            <person name="Froufe H.J.C."/>
            <person name="Barroso C."/>
            <person name="Egas C."/>
            <person name="Da Costa M."/>
            <person name="Margesin R."/>
        </authorList>
    </citation>
    <scope>NUCLEOTIDE SEQUENCE [LARGE SCALE GENOMIC DNA]</scope>
    <source>
        <strain evidence="18 19">AM20-91</strain>
    </source>
</reference>
<keyword evidence="4" id="KW-0410">Iron transport</keyword>
<keyword evidence="7" id="KW-0408">Iron</keyword>
<evidence type="ECO:0000256" key="9">
    <source>
        <dbReference type="ARBA" id="ARBA00023077"/>
    </source>
</evidence>
<dbReference type="SUPFAM" id="SSF56935">
    <property type="entry name" value="Porins"/>
    <property type="match status" value="1"/>
</dbReference>
<evidence type="ECO:0000259" key="16">
    <source>
        <dbReference type="Pfam" id="PF00593"/>
    </source>
</evidence>
<feature type="compositionally biased region" description="Polar residues" evidence="14">
    <location>
        <begin position="58"/>
        <end position="73"/>
    </location>
</feature>
<feature type="signal peptide" evidence="15">
    <location>
        <begin position="1"/>
        <end position="25"/>
    </location>
</feature>
<keyword evidence="9 13" id="KW-0798">TonB box</keyword>
<organism evidence="18 19">
    <name type="scientific">Solilutibacter silvestris</name>
    <dbReference type="NCBI Taxonomy" id="1645665"/>
    <lineage>
        <taxon>Bacteria</taxon>
        <taxon>Pseudomonadati</taxon>
        <taxon>Pseudomonadota</taxon>
        <taxon>Gammaproteobacteria</taxon>
        <taxon>Lysobacterales</taxon>
        <taxon>Lysobacteraceae</taxon>
        <taxon>Solilutibacter</taxon>
    </lineage>
</organism>
<keyword evidence="5 12" id="KW-0812">Transmembrane</keyword>
<dbReference type="Pfam" id="PF00593">
    <property type="entry name" value="TonB_dep_Rec_b-barrel"/>
    <property type="match status" value="1"/>
</dbReference>
<feature type="domain" description="TonB-dependent receptor-like beta-barrel" evidence="16">
    <location>
        <begin position="265"/>
        <end position="704"/>
    </location>
</feature>
<evidence type="ECO:0000313" key="19">
    <source>
        <dbReference type="Proteomes" id="UP000236220"/>
    </source>
</evidence>
<dbReference type="OrthoDB" id="9760494at2"/>
<keyword evidence="6 15" id="KW-0732">Signal</keyword>
<dbReference type="RefSeq" id="WP_103075402.1">
    <property type="nucleotide sequence ID" value="NZ_NPZB01000002.1"/>
</dbReference>
<comment type="caution">
    <text evidence="18">The sequence shown here is derived from an EMBL/GenBank/DDBJ whole genome shotgun (WGS) entry which is preliminary data.</text>
</comment>
<dbReference type="InterPro" id="IPR036942">
    <property type="entry name" value="Beta-barrel_TonB_sf"/>
</dbReference>
<gene>
    <name evidence="18" type="ORF">Lysil_1908</name>
</gene>
<dbReference type="GO" id="GO:0009279">
    <property type="term" value="C:cell outer membrane"/>
    <property type="evidence" value="ECO:0007669"/>
    <property type="project" value="UniProtKB-SubCell"/>
</dbReference>
<comment type="subcellular location">
    <subcellularLocation>
        <location evidence="1 12">Cell outer membrane</location>
        <topology evidence="1 12">Multi-pass membrane protein</topology>
    </subcellularLocation>
</comment>
<sequence>MYSQRLLRTTLSLAVLAAIAAPAHAGTTTATDDQAQARKRTTQVLEEIEVRGSREETASSLSPSQTDLDTMQPKSTVSLEWISNHTAPTSDYADIANITPGMSTVNVAGPGLGEAKQMTMRGFNDNQYNVTYDGIPLGDTNDFSHHSSSYFPAKMIGEVSVERGPGGASQLGEATFGGTIAIRSKDPRDAFSFTPTLSYGSYGTELYHFELNSGRLGDGPNSGRVIASAQYNATDTYRTDSQLHRRTTYFKYVQPVGDHTEITLLSNHNYIRFNNPDKTTLTQNQIDTLGRNFGLNNDPTSTDCACYNYQNKRTDVDYIGIDSALSERWHLSDKLYTYAYYNDSHEAPTIGTKASPTNMGGVDKVNNYRARGNVLTLSYDTASGQLRTGLWYERTDNDRYNIKLDYTTGGYDNPKNTTLNGLNNAYKYVMVDFLKMQQAFVEYEWRMTPALTVTPGIRTLQVTRDINAPINQTTRLPLNYSQTWNKTLGFLGANYAFTQNWHAYAQAAQGFLTPNLNQFYVPNPAENKTRPQETMNYQLGTAYQSGRLAADADVFYIDYKNYPLSAVDPVTKDPIFYLAQGATMRGAEVEGSFLIARGLSLFANASTIEARFKNSHLRIPNVPSATAAIGFNYQHAGFTASLHEKYSGGQYAYAGGFNPDIASSVTASAHSGGYWRAAMSLGYGQNLSGSWLKDWKIRLQVDNLFDAKQQVVDSVSGTTPYYLVLPTRSWFASVSFSI</sequence>
<protein>
    <submittedName>
        <fullName evidence="18">TonB dependent receptor</fullName>
    </submittedName>
</protein>
<feature type="region of interest" description="Disordered" evidence="14">
    <location>
        <begin position="49"/>
        <end position="73"/>
    </location>
</feature>
<evidence type="ECO:0000256" key="2">
    <source>
        <dbReference type="ARBA" id="ARBA00022448"/>
    </source>
</evidence>
<evidence type="ECO:0000256" key="1">
    <source>
        <dbReference type="ARBA" id="ARBA00004571"/>
    </source>
</evidence>
<evidence type="ECO:0000256" key="14">
    <source>
        <dbReference type="SAM" id="MobiDB-lite"/>
    </source>
</evidence>
<proteinExistence type="inferred from homology"/>
<dbReference type="InterPro" id="IPR037066">
    <property type="entry name" value="Plug_dom_sf"/>
</dbReference>
<evidence type="ECO:0000256" key="7">
    <source>
        <dbReference type="ARBA" id="ARBA00023004"/>
    </source>
</evidence>
<evidence type="ECO:0000313" key="18">
    <source>
        <dbReference type="EMBL" id="PNS07732.1"/>
    </source>
</evidence>
<dbReference type="PANTHER" id="PTHR32552:SF89">
    <property type="entry name" value="CATECHOLATE SIDEROPHORE RECEPTOR FIU"/>
    <property type="match status" value="1"/>
</dbReference>
<comment type="similarity">
    <text evidence="12 13">Belongs to the TonB-dependent receptor family.</text>
</comment>
<evidence type="ECO:0000256" key="13">
    <source>
        <dbReference type="RuleBase" id="RU003357"/>
    </source>
</evidence>
<dbReference type="InterPro" id="IPR012910">
    <property type="entry name" value="Plug_dom"/>
</dbReference>
<evidence type="ECO:0000256" key="8">
    <source>
        <dbReference type="ARBA" id="ARBA00023065"/>
    </source>
</evidence>
<evidence type="ECO:0000256" key="6">
    <source>
        <dbReference type="ARBA" id="ARBA00022729"/>
    </source>
</evidence>
<name>A0A2K1PY62_9GAMM</name>
<evidence type="ECO:0000256" key="15">
    <source>
        <dbReference type="SAM" id="SignalP"/>
    </source>
</evidence>